<comment type="subcellular location">
    <subcellularLocation>
        <location evidence="1">Nucleus</location>
    </subcellularLocation>
</comment>
<dbReference type="GO" id="GO:0000978">
    <property type="term" value="F:RNA polymerase II cis-regulatory region sequence-specific DNA binding"/>
    <property type="evidence" value="ECO:0007669"/>
    <property type="project" value="TreeGrafter"/>
</dbReference>
<keyword evidence="5" id="KW-0862">Zinc</keyword>
<evidence type="ECO:0000256" key="2">
    <source>
        <dbReference type="ARBA" id="ARBA00022723"/>
    </source>
</evidence>
<evidence type="ECO:0000313" key="9">
    <source>
        <dbReference type="EMBL" id="KAH3717004.1"/>
    </source>
</evidence>
<name>A0A9D4HGW7_DREPO</name>
<gene>
    <name evidence="9" type="ORF">DPMN_059742</name>
</gene>
<feature type="domain" description="C2H2-type" evidence="8">
    <location>
        <begin position="241"/>
        <end position="265"/>
    </location>
</feature>
<evidence type="ECO:0000259" key="8">
    <source>
        <dbReference type="PROSITE" id="PS50157"/>
    </source>
</evidence>
<reference evidence="9" key="2">
    <citation type="submission" date="2020-11" db="EMBL/GenBank/DDBJ databases">
        <authorList>
            <person name="McCartney M.A."/>
            <person name="Auch B."/>
            <person name="Kono T."/>
            <person name="Mallez S."/>
            <person name="Becker A."/>
            <person name="Gohl D.M."/>
            <person name="Silverstein K.A.T."/>
            <person name="Koren S."/>
            <person name="Bechman K.B."/>
            <person name="Herman A."/>
            <person name="Abrahante J.E."/>
            <person name="Garbe J."/>
        </authorList>
    </citation>
    <scope>NUCLEOTIDE SEQUENCE</scope>
    <source>
        <strain evidence="9">Duluth1</strain>
        <tissue evidence="9">Whole animal</tissue>
    </source>
</reference>
<keyword evidence="3" id="KW-0677">Repeat</keyword>
<keyword evidence="2" id="KW-0479">Metal-binding</keyword>
<dbReference type="GO" id="GO:0005634">
    <property type="term" value="C:nucleus"/>
    <property type="evidence" value="ECO:0007669"/>
    <property type="project" value="UniProtKB-SubCell"/>
</dbReference>
<proteinExistence type="predicted"/>
<evidence type="ECO:0000256" key="4">
    <source>
        <dbReference type="ARBA" id="ARBA00022771"/>
    </source>
</evidence>
<organism evidence="9 10">
    <name type="scientific">Dreissena polymorpha</name>
    <name type="common">Zebra mussel</name>
    <name type="synonym">Mytilus polymorpha</name>
    <dbReference type="NCBI Taxonomy" id="45954"/>
    <lineage>
        <taxon>Eukaryota</taxon>
        <taxon>Metazoa</taxon>
        <taxon>Spiralia</taxon>
        <taxon>Lophotrochozoa</taxon>
        <taxon>Mollusca</taxon>
        <taxon>Bivalvia</taxon>
        <taxon>Autobranchia</taxon>
        <taxon>Heteroconchia</taxon>
        <taxon>Euheterodonta</taxon>
        <taxon>Imparidentia</taxon>
        <taxon>Neoheterodontei</taxon>
        <taxon>Myida</taxon>
        <taxon>Dreissenoidea</taxon>
        <taxon>Dreissenidae</taxon>
        <taxon>Dreissena</taxon>
    </lineage>
</organism>
<dbReference type="PANTHER" id="PTHR23226:SF416">
    <property type="entry name" value="FI01424P"/>
    <property type="match status" value="1"/>
</dbReference>
<reference evidence="9" key="1">
    <citation type="journal article" date="2019" name="bioRxiv">
        <title>The Genome of the Zebra Mussel, Dreissena polymorpha: A Resource for Invasive Species Research.</title>
        <authorList>
            <person name="McCartney M.A."/>
            <person name="Auch B."/>
            <person name="Kono T."/>
            <person name="Mallez S."/>
            <person name="Zhang Y."/>
            <person name="Obille A."/>
            <person name="Becker A."/>
            <person name="Abrahante J.E."/>
            <person name="Garbe J."/>
            <person name="Badalamenti J.P."/>
            <person name="Herman A."/>
            <person name="Mangelson H."/>
            <person name="Liachko I."/>
            <person name="Sullivan S."/>
            <person name="Sone E.D."/>
            <person name="Koren S."/>
            <person name="Silverstein K.A.T."/>
            <person name="Beckman K.B."/>
            <person name="Gohl D.M."/>
        </authorList>
    </citation>
    <scope>NUCLEOTIDE SEQUENCE</scope>
    <source>
        <strain evidence="9">Duluth1</strain>
        <tissue evidence="9">Whole animal</tissue>
    </source>
</reference>
<sequence>MDFTNDLSFFGFAVTEQKQESFVVSSETDRNEHNVESGDQADNLLFDCNNNEKATEQPLDLECSVEIVVDNKKKYECNMCENKYSTRTGYKRHLVSHSNDGQKCTVCEKVFYSTYDLKNHMSNHSNLRTYSCIECEKNFKTKRDLNVHRTRLHKSYFKCVCEVCGKGYNYRNELDGHRAKHDGSKPFKCPKCNKAYQYMPNLSRHVCGKMESPKCDKCGSIFKTKRYLHEHMKAHDDPEQHQCYVCGTFYKYRSSFYKHKKKTGH</sequence>
<evidence type="ECO:0000256" key="1">
    <source>
        <dbReference type="ARBA" id="ARBA00004123"/>
    </source>
</evidence>
<feature type="domain" description="C2H2-type" evidence="8">
    <location>
        <begin position="213"/>
        <end position="240"/>
    </location>
</feature>
<dbReference type="PANTHER" id="PTHR23226">
    <property type="entry name" value="ZINC FINGER AND SCAN DOMAIN-CONTAINING"/>
    <property type="match status" value="1"/>
</dbReference>
<evidence type="ECO:0000256" key="3">
    <source>
        <dbReference type="ARBA" id="ARBA00022737"/>
    </source>
</evidence>
<dbReference type="PROSITE" id="PS00028">
    <property type="entry name" value="ZINC_FINGER_C2H2_1"/>
    <property type="match status" value="6"/>
</dbReference>
<dbReference type="SUPFAM" id="SSF57667">
    <property type="entry name" value="beta-beta-alpha zinc fingers"/>
    <property type="match status" value="4"/>
</dbReference>
<comment type="caution">
    <text evidence="9">The sequence shown here is derived from an EMBL/GenBank/DDBJ whole genome shotgun (WGS) entry which is preliminary data.</text>
</comment>
<evidence type="ECO:0000256" key="6">
    <source>
        <dbReference type="ARBA" id="ARBA00023242"/>
    </source>
</evidence>
<dbReference type="EMBL" id="JAIWYP010000013">
    <property type="protein sequence ID" value="KAH3717004.1"/>
    <property type="molecule type" value="Genomic_DNA"/>
</dbReference>
<evidence type="ECO:0000256" key="5">
    <source>
        <dbReference type="ARBA" id="ARBA00022833"/>
    </source>
</evidence>
<evidence type="ECO:0000256" key="7">
    <source>
        <dbReference type="PROSITE-ProRule" id="PRU00042"/>
    </source>
</evidence>
<keyword evidence="6" id="KW-0539">Nucleus</keyword>
<keyword evidence="4 7" id="KW-0863">Zinc-finger</keyword>
<accession>A0A9D4HGW7</accession>
<keyword evidence="10" id="KW-1185">Reference proteome</keyword>
<dbReference type="GO" id="GO:0000981">
    <property type="term" value="F:DNA-binding transcription factor activity, RNA polymerase II-specific"/>
    <property type="evidence" value="ECO:0007669"/>
    <property type="project" value="TreeGrafter"/>
</dbReference>
<feature type="domain" description="C2H2-type" evidence="8">
    <location>
        <begin position="102"/>
        <end position="129"/>
    </location>
</feature>
<dbReference type="Proteomes" id="UP000828390">
    <property type="component" value="Unassembled WGS sequence"/>
</dbReference>
<dbReference type="GO" id="GO:0008270">
    <property type="term" value="F:zinc ion binding"/>
    <property type="evidence" value="ECO:0007669"/>
    <property type="project" value="UniProtKB-KW"/>
</dbReference>
<feature type="domain" description="C2H2-type" evidence="8">
    <location>
        <begin position="157"/>
        <end position="186"/>
    </location>
</feature>
<dbReference type="PROSITE" id="PS50157">
    <property type="entry name" value="ZINC_FINGER_C2H2_2"/>
    <property type="match status" value="6"/>
</dbReference>
<dbReference type="Pfam" id="PF13912">
    <property type="entry name" value="zf-C2H2_6"/>
    <property type="match status" value="1"/>
</dbReference>
<dbReference type="SMART" id="SM00355">
    <property type="entry name" value="ZnF_C2H2"/>
    <property type="match status" value="7"/>
</dbReference>
<dbReference type="InterPro" id="IPR036236">
    <property type="entry name" value="Znf_C2H2_sf"/>
</dbReference>
<dbReference type="InterPro" id="IPR013087">
    <property type="entry name" value="Znf_C2H2_type"/>
</dbReference>
<feature type="domain" description="C2H2-type" evidence="8">
    <location>
        <begin position="75"/>
        <end position="102"/>
    </location>
</feature>
<protein>
    <recommendedName>
        <fullName evidence="8">C2H2-type domain-containing protein</fullName>
    </recommendedName>
</protein>
<evidence type="ECO:0000313" key="10">
    <source>
        <dbReference type="Proteomes" id="UP000828390"/>
    </source>
</evidence>
<dbReference type="Gene3D" id="3.30.160.60">
    <property type="entry name" value="Classic Zinc Finger"/>
    <property type="match status" value="5"/>
</dbReference>
<dbReference type="AlphaFoldDB" id="A0A9D4HGW7"/>
<dbReference type="Pfam" id="PF00096">
    <property type="entry name" value="zf-C2H2"/>
    <property type="match status" value="2"/>
</dbReference>
<feature type="domain" description="C2H2-type" evidence="8">
    <location>
        <begin position="130"/>
        <end position="153"/>
    </location>
</feature>